<feature type="compositionally biased region" description="Basic and acidic residues" evidence="1">
    <location>
        <begin position="429"/>
        <end position="443"/>
    </location>
</feature>
<feature type="compositionally biased region" description="Basic residues" evidence="1">
    <location>
        <begin position="191"/>
        <end position="203"/>
    </location>
</feature>
<feature type="transmembrane region" description="Helical" evidence="2">
    <location>
        <begin position="6"/>
        <end position="23"/>
    </location>
</feature>
<dbReference type="EMBL" id="ALWX01000072">
    <property type="protein sequence ID" value="EKA60190.1"/>
    <property type="molecule type" value="Genomic_DNA"/>
</dbReference>
<keyword evidence="2" id="KW-0812">Transmembrane</keyword>
<feature type="compositionally biased region" description="Basic residues" evidence="1">
    <location>
        <begin position="265"/>
        <end position="274"/>
    </location>
</feature>
<name>K1DUN3_9MICO</name>
<evidence type="ECO:0000313" key="4">
    <source>
        <dbReference type="EMBL" id="EKA60190.1"/>
    </source>
</evidence>
<dbReference type="InterPro" id="IPR045378">
    <property type="entry name" value="LNT_N"/>
</dbReference>
<reference evidence="4 5" key="1">
    <citation type="journal article" date="2012" name="J. Bacteriol.">
        <title>Genome Sequence of Janibacter hoylei MTCC8307, Isolated from the Stratospheric Air.</title>
        <authorList>
            <person name="Pawar S.P."/>
            <person name="Dhotre D.P."/>
            <person name="Shetty S.A."/>
            <person name="Chowdhury S.P."/>
            <person name="Chaudhari B.L."/>
            <person name="Shouche Y.S."/>
        </authorList>
    </citation>
    <scope>NUCLEOTIDE SEQUENCE [LARGE SCALE GENOMIC DNA]</scope>
    <source>
        <strain evidence="4 5">PVAS-1</strain>
    </source>
</reference>
<feature type="transmembrane region" description="Helical" evidence="2">
    <location>
        <begin position="55"/>
        <end position="77"/>
    </location>
</feature>
<dbReference type="PATRIC" id="fig|1210046.3.peg.2740"/>
<evidence type="ECO:0000313" key="5">
    <source>
        <dbReference type="Proteomes" id="UP000004474"/>
    </source>
</evidence>
<proteinExistence type="predicted"/>
<feature type="region of interest" description="Disordered" evidence="1">
    <location>
        <begin position="103"/>
        <end position="131"/>
    </location>
</feature>
<feature type="region of interest" description="Disordered" evidence="1">
    <location>
        <begin position="413"/>
        <end position="529"/>
    </location>
</feature>
<keyword evidence="4" id="KW-0012">Acyltransferase</keyword>
<gene>
    <name evidence="4" type="ORF">B277_14269</name>
</gene>
<feature type="region of interest" description="Disordered" evidence="1">
    <location>
        <begin position="176"/>
        <end position="340"/>
    </location>
</feature>
<feature type="compositionally biased region" description="Basic residues" evidence="1">
    <location>
        <begin position="457"/>
        <end position="472"/>
    </location>
</feature>
<feature type="transmembrane region" description="Helical" evidence="2">
    <location>
        <begin position="30"/>
        <end position="49"/>
    </location>
</feature>
<keyword evidence="4" id="KW-0449">Lipoprotein</keyword>
<sequence>MPPRGWWELFPLGVTAFMLALAGRPLRERLWLGALAGVVHYGIALRWLTDFTGGGYLAVVVLETALLVLVAAVSFGGPTRAGAVTRRPGRRGWWLTTPRRARAAGGGAEPLPLRRVPAPVSGLQPGRRAVPGRGPCRWFPVGDRTRGVDRSRGGCSRPRVETDPRCRCDQCLGGARRATGAAGHPRDRGSGHARRGARPRRRCTGGARDPVGGCHGRAPASRPRHHRITGPGAHAGEYRPRRRSDRPDIRGCTLRRPGPTARDQPRRRDHRSRRAGPLPQRVRPVGPGGEPAGSLREAPPRPLRRVPADAGSGRATQRPDPTGAARCHRRPGPRSAPTAWDTTVGHRHLLRDVLPRPGRRGGACRRTAGPRSHERLVLYRPDRPRHRSRRVPPARPGVRSRCLAGRTHGVLGHHPTRRCADRSQWSGDARADEGQRPVADRVDSLCAHGRHPDARARTTRSHRTGGRPRHPSALRLTGGPSSTCMGGCGGPAIVEPPSVPRNVDGRGVRPTAAQDRGGVTETCVRVTRS</sequence>
<feature type="domain" description="Apolipoprotein N-acyltransferase N-terminal" evidence="3">
    <location>
        <begin position="2"/>
        <end position="95"/>
    </location>
</feature>
<protein>
    <submittedName>
        <fullName evidence="4">Putative Apolipoprotein N-acyltransferase</fullName>
    </submittedName>
</protein>
<dbReference type="GO" id="GO:0016746">
    <property type="term" value="F:acyltransferase activity"/>
    <property type="evidence" value="ECO:0007669"/>
    <property type="project" value="UniProtKB-KW"/>
</dbReference>
<dbReference type="eggNOG" id="COG0815">
    <property type="taxonomic scope" value="Bacteria"/>
</dbReference>
<dbReference type="AlphaFoldDB" id="K1DUN3"/>
<evidence type="ECO:0000259" key="3">
    <source>
        <dbReference type="Pfam" id="PF20154"/>
    </source>
</evidence>
<dbReference type="Pfam" id="PF20154">
    <property type="entry name" value="LNT_N"/>
    <property type="match status" value="1"/>
</dbReference>
<accession>K1DUN3</accession>
<evidence type="ECO:0000256" key="1">
    <source>
        <dbReference type="SAM" id="MobiDB-lite"/>
    </source>
</evidence>
<keyword evidence="4" id="KW-0808">Transferase</keyword>
<keyword evidence="2" id="KW-1133">Transmembrane helix</keyword>
<evidence type="ECO:0000256" key="2">
    <source>
        <dbReference type="SAM" id="Phobius"/>
    </source>
</evidence>
<organism evidence="4 5">
    <name type="scientific">Janibacter hoylei PVAS-1</name>
    <dbReference type="NCBI Taxonomy" id="1210046"/>
    <lineage>
        <taxon>Bacteria</taxon>
        <taxon>Bacillati</taxon>
        <taxon>Actinomycetota</taxon>
        <taxon>Actinomycetes</taxon>
        <taxon>Micrococcales</taxon>
        <taxon>Intrasporangiaceae</taxon>
        <taxon>Janibacter</taxon>
    </lineage>
</organism>
<keyword evidence="2" id="KW-0472">Membrane</keyword>
<comment type="caution">
    <text evidence="4">The sequence shown here is derived from an EMBL/GenBank/DDBJ whole genome shotgun (WGS) entry which is preliminary data.</text>
</comment>
<dbReference type="Proteomes" id="UP000004474">
    <property type="component" value="Unassembled WGS sequence"/>
</dbReference>